<comment type="subcellular location">
    <subcellularLocation>
        <location evidence="2">Membrane</location>
        <topology evidence="2">Multi-pass membrane protein</topology>
    </subcellularLocation>
</comment>
<dbReference type="CDD" id="cd00075">
    <property type="entry name" value="HATPase"/>
    <property type="match status" value="1"/>
</dbReference>
<evidence type="ECO:0000259" key="12">
    <source>
        <dbReference type="PROSITE" id="PS50109"/>
    </source>
</evidence>
<dbReference type="PANTHER" id="PTHR45436:SF15">
    <property type="entry name" value="SENSOR HISTIDINE KINASE CUSS"/>
    <property type="match status" value="1"/>
</dbReference>
<evidence type="ECO:0000313" key="15">
    <source>
        <dbReference type="Proteomes" id="UP001518989"/>
    </source>
</evidence>
<proteinExistence type="predicted"/>
<evidence type="ECO:0000256" key="1">
    <source>
        <dbReference type="ARBA" id="ARBA00000085"/>
    </source>
</evidence>
<dbReference type="SMART" id="SM00387">
    <property type="entry name" value="HATPase_c"/>
    <property type="match status" value="1"/>
</dbReference>
<dbReference type="InterPro" id="IPR050428">
    <property type="entry name" value="TCS_sensor_his_kinase"/>
</dbReference>
<evidence type="ECO:0000256" key="8">
    <source>
        <dbReference type="ARBA" id="ARBA00022989"/>
    </source>
</evidence>
<evidence type="ECO:0000259" key="13">
    <source>
        <dbReference type="PROSITE" id="PS50885"/>
    </source>
</evidence>
<keyword evidence="4" id="KW-0597">Phosphoprotein</keyword>
<dbReference type="PROSITE" id="PS50885">
    <property type="entry name" value="HAMP"/>
    <property type="match status" value="1"/>
</dbReference>
<keyword evidence="6 11" id="KW-0812">Transmembrane</keyword>
<dbReference type="Gene3D" id="1.10.287.130">
    <property type="match status" value="1"/>
</dbReference>
<evidence type="ECO:0000313" key="14">
    <source>
        <dbReference type="EMBL" id="MBO1081192.1"/>
    </source>
</evidence>
<feature type="domain" description="HAMP" evidence="13">
    <location>
        <begin position="185"/>
        <end position="238"/>
    </location>
</feature>
<comment type="catalytic activity">
    <reaction evidence="1">
        <text>ATP + protein L-histidine = ADP + protein N-phospho-L-histidine.</text>
        <dbReference type="EC" id="2.7.13.3"/>
    </reaction>
</comment>
<dbReference type="Proteomes" id="UP001518989">
    <property type="component" value="Unassembled WGS sequence"/>
</dbReference>
<evidence type="ECO:0000256" key="10">
    <source>
        <dbReference type="ARBA" id="ARBA00023136"/>
    </source>
</evidence>
<feature type="transmembrane region" description="Helical" evidence="11">
    <location>
        <begin position="165"/>
        <end position="187"/>
    </location>
</feature>
<dbReference type="SUPFAM" id="SSF55874">
    <property type="entry name" value="ATPase domain of HSP90 chaperone/DNA topoisomerase II/histidine kinase"/>
    <property type="match status" value="1"/>
</dbReference>
<dbReference type="GO" id="GO:0016301">
    <property type="term" value="F:kinase activity"/>
    <property type="evidence" value="ECO:0007669"/>
    <property type="project" value="UniProtKB-KW"/>
</dbReference>
<evidence type="ECO:0000256" key="2">
    <source>
        <dbReference type="ARBA" id="ARBA00004141"/>
    </source>
</evidence>
<dbReference type="Gene3D" id="3.30.565.10">
    <property type="entry name" value="Histidine kinase-like ATPase, C-terminal domain"/>
    <property type="match status" value="1"/>
</dbReference>
<keyword evidence="5" id="KW-0808">Transferase</keyword>
<dbReference type="InterPro" id="IPR004358">
    <property type="entry name" value="Sig_transdc_His_kin-like_C"/>
</dbReference>
<feature type="domain" description="Histidine kinase" evidence="12">
    <location>
        <begin position="246"/>
        <end position="454"/>
    </location>
</feature>
<evidence type="ECO:0000256" key="7">
    <source>
        <dbReference type="ARBA" id="ARBA00022777"/>
    </source>
</evidence>
<evidence type="ECO:0000256" key="9">
    <source>
        <dbReference type="ARBA" id="ARBA00023012"/>
    </source>
</evidence>
<reference evidence="14 15" key="1">
    <citation type="submission" date="2020-09" db="EMBL/GenBank/DDBJ databases">
        <title>Roseomonas.</title>
        <authorList>
            <person name="Zhu W."/>
        </authorList>
    </citation>
    <scope>NUCLEOTIDE SEQUENCE [LARGE SCALE GENOMIC DNA]</scope>
    <source>
        <strain evidence="14 15">573</strain>
    </source>
</reference>
<keyword evidence="8 11" id="KW-1133">Transmembrane helix</keyword>
<keyword evidence="9" id="KW-0902">Two-component regulatory system</keyword>
<dbReference type="SUPFAM" id="SSF47384">
    <property type="entry name" value="Homodimeric domain of signal transducing histidine kinase"/>
    <property type="match status" value="1"/>
</dbReference>
<dbReference type="PRINTS" id="PR00344">
    <property type="entry name" value="BCTRLSENSOR"/>
</dbReference>
<evidence type="ECO:0000256" key="4">
    <source>
        <dbReference type="ARBA" id="ARBA00022553"/>
    </source>
</evidence>
<dbReference type="PROSITE" id="PS50109">
    <property type="entry name" value="HIS_KIN"/>
    <property type="match status" value="1"/>
</dbReference>
<evidence type="ECO:0000256" key="3">
    <source>
        <dbReference type="ARBA" id="ARBA00012438"/>
    </source>
</evidence>
<dbReference type="EC" id="2.7.13.3" evidence="3"/>
<sequence>MSRHPVSLTAGAALAFLSALAVAALLLLVLLPLRNAAVIERLELRSLAGRAESIAEHLGRTPEGGWTLTLPQEMAAAFSTAYGRARYAVVSGDGAFLLGSGTDTPLAIPGPVAQGFSLRRNGRELQGLAVPVVVDGETLSIQVAEDLRHPDVLLDDAAEGLAADIAWLVLPVFLVLSAILLMALARLRRPLRMLAARAEALSPARPAERLPEEEVPSELLPLVRRLNGLLERAEAARTEQQRFIADAAHELRTPLAVLQAHLDLLRDRDAATALGRDVWVLERMVAQLLAVAELEDAALGTPGTLDLRQLAADIAALLRPLADRRAVALALALPPAPLPLRGWEEALSQAIANLLENAIGHAPDGSTVTLALRPDGEGAVLEVADSGPGVPEHERKLIFRRFWRARRRLEGRRQGVGLGLSIVRRAAAIHGGTVAVEAAPGGGALFRLVLPGDAAGPKATLGG</sequence>
<dbReference type="Pfam" id="PF08521">
    <property type="entry name" value="2CSK_N"/>
    <property type="match status" value="1"/>
</dbReference>
<dbReference type="RefSeq" id="WP_207419368.1">
    <property type="nucleotide sequence ID" value="NZ_CP061177.1"/>
</dbReference>
<accession>A0ABS3KUN1</accession>
<dbReference type="SMART" id="SM00388">
    <property type="entry name" value="HisKA"/>
    <property type="match status" value="1"/>
</dbReference>
<dbReference type="InterPro" id="IPR036890">
    <property type="entry name" value="HATPase_C_sf"/>
</dbReference>
<evidence type="ECO:0000256" key="11">
    <source>
        <dbReference type="SAM" id="Phobius"/>
    </source>
</evidence>
<name>A0ABS3KUN1_9PROT</name>
<dbReference type="InterPro" id="IPR003594">
    <property type="entry name" value="HATPase_dom"/>
</dbReference>
<gene>
    <name evidence="14" type="ORF">IAI61_19355</name>
</gene>
<keyword evidence="15" id="KW-1185">Reference proteome</keyword>
<evidence type="ECO:0000256" key="6">
    <source>
        <dbReference type="ARBA" id="ARBA00022692"/>
    </source>
</evidence>
<dbReference type="CDD" id="cd00082">
    <property type="entry name" value="HisKA"/>
    <property type="match status" value="1"/>
</dbReference>
<dbReference type="InterPro" id="IPR003661">
    <property type="entry name" value="HisK_dim/P_dom"/>
</dbReference>
<keyword evidence="7 14" id="KW-0418">Kinase</keyword>
<dbReference type="InterPro" id="IPR003660">
    <property type="entry name" value="HAMP_dom"/>
</dbReference>
<dbReference type="InterPro" id="IPR005467">
    <property type="entry name" value="His_kinase_dom"/>
</dbReference>
<dbReference type="InterPro" id="IPR013727">
    <property type="entry name" value="2CSK_N"/>
</dbReference>
<organism evidence="14 15">
    <name type="scientific">Roseomonas haemaphysalidis</name>
    <dbReference type="NCBI Taxonomy" id="2768162"/>
    <lineage>
        <taxon>Bacteria</taxon>
        <taxon>Pseudomonadati</taxon>
        <taxon>Pseudomonadota</taxon>
        <taxon>Alphaproteobacteria</taxon>
        <taxon>Acetobacterales</taxon>
        <taxon>Roseomonadaceae</taxon>
        <taxon>Roseomonas</taxon>
    </lineage>
</organism>
<dbReference type="Pfam" id="PF02518">
    <property type="entry name" value="HATPase_c"/>
    <property type="match status" value="1"/>
</dbReference>
<dbReference type="EMBL" id="JACTNG010000013">
    <property type="protein sequence ID" value="MBO1081192.1"/>
    <property type="molecule type" value="Genomic_DNA"/>
</dbReference>
<protein>
    <recommendedName>
        <fullName evidence="3">histidine kinase</fullName>
        <ecNumber evidence="3">2.7.13.3</ecNumber>
    </recommendedName>
</protein>
<comment type="caution">
    <text evidence="14">The sequence shown here is derived from an EMBL/GenBank/DDBJ whole genome shotgun (WGS) entry which is preliminary data.</text>
</comment>
<dbReference type="InterPro" id="IPR036097">
    <property type="entry name" value="HisK_dim/P_sf"/>
</dbReference>
<keyword evidence="10 11" id="KW-0472">Membrane</keyword>
<evidence type="ECO:0000256" key="5">
    <source>
        <dbReference type="ARBA" id="ARBA00022679"/>
    </source>
</evidence>
<dbReference type="Pfam" id="PF00512">
    <property type="entry name" value="HisKA"/>
    <property type="match status" value="1"/>
</dbReference>
<dbReference type="PANTHER" id="PTHR45436">
    <property type="entry name" value="SENSOR HISTIDINE KINASE YKOH"/>
    <property type="match status" value="1"/>
</dbReference>